<proteinExistence type="predicted"/>
<dbReference type="AlphaFoldDB" id="A0AA39J2D2"/>
<evidence type="ECO:0000313" key="1">
    <source>
        <dbReference type="EMBL" id="KAK0434264.1"/>
    </source>
</evidence>
<dbReference type="RefSeq" id="XP_060321692.1">
    <property type="nucleotide sequence ID" value="XM_060482033.1"/>
</dbReference>
<sequence length="192" mass="21842">MNSRRSPLHQAWRRHPLHPQNIHHYHGRQFLLSSRSICCCRRCLSQIPPIGTTFLPHAYLLTDVEKRSRSLFACAWRYGINERDGNIPTRTRQDGEFGGEVCVCGGGPGPPHEDVHRRSDGGRRCVWQSSATDGVRQPNFMYVNSEYTFWNGTATGVLFVNIIQATEIILQNVRKLVSITIQSENPAELETK</sequence>
<comment type="caution">
    <text evidence="1">The sequence shown here is derived from an EMBL/GenBank/DDBJ whole genome shotgun (WGS) entry which is preliminary data.</text>
</comment>
<protein>
    <submittedName>
        <fullName evidence="1">Uncharacterized protein</fullName>
    </submittedName>
</protein>
<evidence type="ECO:0000313" key="2">
    <source>
        <dbReference type="Proteomes" id="UP001175211"/>
    </source>
</evidence>
<dbReference type="Proteomes" id="UP001175211">
    <property type="component" value="Unassembled WGS sequence"/>
</dbReference>
<dbReference type="GeneID" id="85365581"/>
<organism evidence="1 2">
    <name type="scientific">Armillaria tabescens</name>
    <name type="common">Ringless honey mushroom</name>
    <name type="synonym">Agaricus tabescens</name>
    <dbReference type="NCBI Taxonomy" id="1929756"/>
    <lineage>
        <taxon>Eukaryota</taxon>
        <taxon>Fungi</taxon>
        <taxon>Dikarya</taxon>
        <taxon>Basidiomycota</taxon>
        <taxon>Agaricomycotina</taxon>
        <taxon>Agaricomycetes</taxon>
        <taxon>Agaricomycetidae</taxon>
        <taxon>Agaricales</taxon>
        <taxon>Marasmiineae</taxon>
        <taxon>Physalacriaceae</taxon>
        <taxon>Desarmillaria</taxon>
    </lineage>
</organism>
<dbReference type="EMBL" id="JAUEPS010000192">
    <property type="protein sequence ID" value="KAK0434264.1"/>
    <property type="molecule type" value="Genomic_DNA"/>
</dbReference>
<reference evidence="1" key="1">
    <citation type="submission" date="2023-06" db="EMBL/GenBank/DDBJ databases">
        <authorList>
            <consortium name="Lawrence Berkeley National Laboratory"/>
            <person name="Ahrendt S."/>
            <person name="Sahu N."/>
            <person name="Indic B."/>
            <person name="Wong-Bajracharya J."/>
            <person name="Merenyi Z."/>
            <person name="Ke H.-M."/>
            <person name="Monk M."/>
            <person name="Kocsube S."/>
            <person name="Drula E."/>
            <person name="Lipzen A."/>
            <person name="Balint B."/>
            <person name="Henrissat B."/>
            <person name="Andreopoulos B."/>
            <person name="Martin F.M."/>
            <person name="Harder C.B."/>
            <person name="Rigling D."/>
            <person name="Ford K.L."/>
            <person name="Foster G.D."/>
            <person name="Pangilinan J."/>
            <person name="Papanicolaou A."/>
            <person name="Barry K."/>
            <person name="LaButti K."/>
            <person name="Viragh M."/>
            <person name="Koriabine M."/>
            <person name="Yan M."/>
            <person name="Riley R."/>
            <person name="Champramary S."/>
            <person name="Plett K.L."/>
            <person name="Tsai I.J."/>
            <person name="Slot J."/>
            <person name="Sipos G."/>
            <person name="Plett J."/>
            <person name="Nagy L.G."/>
            <person name="Grigoriev I.V."/>
        </authorList>
    </citation>
    <scope>NUCLEOTIDE SEQUENCE</scope>
    <source>
        <strain evidence="1">CCBAS 213</strain>
    </source>
</reference>
<accession>A0AA39J2D2</accession>
<keyword evidence="2" id="KW-1185">Reference proteome</keyword>
<name>A0AA39J2D2_ARMTA</name>
<gene>
    <name evidence="1" type="ORF">EV420DRAFT_417973</name>
</gene>